<dbReference type="InterPro" id="IPR036291">
    <property type="entry name" value="NAD(P)-bd_dom_sf"/>
</dbReference>
<protein>
    <submittedName>
        <fullName evidence="6 7">Dehydrogenase</fullName>
    </submittedName>
</protein>
<proteinExistence type="inferred from homology"/>
<dbReference type="SUPFAM" id="SSF51735">
    <property type="entry name" value="NAD(P)-binding Rossmann-fold domains"/>
    <property type="match status" value="1"/>
</dbReference>
<evidence type="ECO:0000313" key="8">
    <source>
        <dbReference type="Proteomes" id="UP000182589"/>
    </source>
</evidence>
<feature type="domain" description="6-phosphogluconate dehydrogenase NADP-binding" evidence="4">
    <location>
        <begin position="3"/>
        <end position="112"/>
    </location>
</feature>
<reference evidence="7" key="1">
    <citation type="submission" date="2016-10" db="EMBL/GenBank/DDBJ databases">
        <authorList>
            <person name="de Groot N.N."/>
        </authorList>
    </citation>
    <scope>NUCLEOTIDE SEQUENCE [LARGE SCALE GENOMIC DNA]</scope>
    <source>
        <strain evidence="7">DSM 12489</strain>
    </source>
</reference>
<dbReference type="InterPro" id="IPR006115">
    <property type="entry name" value="6PGDH_NADP-bd"/>
</dbReference>
<reference evidence="6" key="3">
    <citation type="submission" date="2023-02" db="EMBL/GenBank/DDBJ databases">
        <title>Proposal of a novel subspecies: Alicyclobacillus hesperidum subspecies aegle.</title>
        <authorList>
            <person name="Goto K."/>
            <person name="Fujii T."/>
            <person name="Yasui K."/>
            <person name="Mochida K."/>
            <person name="Kato-Tanaka Y."/>
            <person name="Morohoshi S."/>
            <person name="An S.Y."/>
            <person name="Kasai H."/>
            <person name="Yokota A."/>
        </authorList>
    </citation>
    <scope>NUCLEOTIDE SEQUENCE</scope>
    <source>
        <strain evidence="6">DSM 12766</strain>
    </source>
</reference>
<dbReference type="AlphaFoldDB" id="A0A1H2SUC8"/>
<gene>
    <name evidence="6" type="ORF">Heshes_02210</name>
    <name evidence="7" type="ORF">SAMN04489725_104223</name>
</gene>
<dbReference type="GO" id="GO:0016491">
    <property type="term" value="F:oxidoreductase activity"/>
    <property type="evidence" value="ECO:0007669"/>
    <property type="project" value="UniProtKB-KW"/>
</dbReference>
<dbReference type="STRING" id="89784.SAMN04489725_104223"/>
<evidence type="ECO:0000313" key="7">
    <source>
        <dbReference type="EMBL" id="SDW34639.1"/>
    </source>
</evidence>
<dbReference type="PIRSF" id="PIRSF000103">
    <property type="entry name" value="HIBADH"/>
    <property type="match status" value="1"/>
</dbReference>
<evidence type="ECO:0000256" key="2">
    <source>
        <dbReference type="ARBA" id="ARBA00023002"/>
    </source>
</evidence>
<evidence type="ECO:0000259" key="4">
    <source>
        <dbReference type="Pfam" id="PF03446"/>
    </source>
</evidence>
<dbReference type="InterPro" id="IPR013328">
    <property type="entry name" value="6PGD_dom2"/>
</dbReference>
<sequence>MRLGFIGFGEAASTIALGLHEAGLAQMVAYDAMQNSSMEGRALAAGVQLLGSAKDVCAQADVVLSMVTASVAADVARTIAPYLQPGQVYADLNSCSPAVKREIGEVVHRAQASAWFASVAVMSAVGPHRHRVPMVADGPGAEAFAAALRPYGCKISVLAGEIGSGAALKMCRSTVLKGLEALFIEALVAAERYGVTADMLASLDASFPQHQLSTLAWYLVERNLQHGQRRAHEMDEAVKTLKSAGIDPLVAEGAAKRLHWSADRQQAWPAASSRSPQDAIRHLANGVE</sequence>
<dbReference type="SUPFAM" id="SSF48179">
    <property type="entry name" value="6-phosphogluconate dehydrogenase C-terminal domain-like"/>
    <property type="match status" value="1"/>
</dbReference>
<evidence type="ECO:0000256" key="1">
    <source>
        <dbReference type="ARBA" id="ARBA00009080"/>
    </source>
</evidence>
<dbReference type="InterPro" id="IPR015814">
    <property type="entry name" value="Pgluconate_DH_NAD-bd_C"/>
</dbReference>
<feature type="domain" description="Phosphogluconate dehydrogenase NAD-binding putative C-terminal" evidence="5">
    <location>
        <begin position="190"/>
        <end position="260"/>
    </location>
</feature>
<dbReference type="Proteomes" id="UP000182589">
    <property type="component" value="Unassembled WGS sequence"/>
</dbReference>
<reference evidence="8" key="2">
    <citation type="submission" date="2016-10" db="EMBL/GenBank/DDBJ databases">
        <authorList>
            <person name="Varghese N."/>
        </authorList>
    </citation>
    <scope>NUCLEOTIDE SEQUENCE [LARGE SCALE GENOMIC DNA]</scope>
    <source>
        <strain evidence="8">DSM 12489</strain>
    </source>
</reference>
<evidence type="ECO:0000259" key="5">
    <source>
        <dbReference type="Pfam" id="PF09130"/>
    </source>
</evidence>
<feature type="active site" evidence="3">
    <location>
        <position position="169"/>
    </location>
</feature>
<accession>A0A1H2SUC8</accession>
<keyword evidence="8" id="KW-1185">Reference proteome</keyword>
<dbReference type="EMBL" id="FNOJ01000004">
    <property type="protein sequence ID" value="SDW34639.1"/>
    <property type="molecule type" value="Genomic_DNA"/>
</dbReference>
<dbReference type="Proteomes" id="UP001157137">
    <property type="component" value="Unassembled WGS sequence"/>
</dbReference>
<dbReference type="InterPro" id="IPR008927">
    <property type="entry name" value="6-PGluconate_DH-like_C_sf"/>
</dbReference>
<dbReference type="Gene3D" id="3.40.50.720">
    <property type="entry name" value="NAD(P)-binding Rossmann-like Domain"/>
    <property type="match status" value="1"/>
</dbReference>
<dbReference type="GO" id="GO:0050661">
    <property type="term" value="F:NADP binding"/>
    <property type="evidence" value="ECO:0007669"/>
    <property type="project" value="InterPro"/>
</dbReference>
<name>A0A1H2SUC8_9BACL</name>
<dbReference type="Pfam" id="PF03446">
    <property type="entry name" value="NAD_binding_2"/>
    <property type="match status" value="1"/>
</dbReference>
<dbReference type="EMBL" id="BSRA01000001">
    <property type="protein sequence ID" value="GLV12537.1"/>
    <property type="molecule type" value="Genomic_DNA"/>
</dbReference>
<keyword evidence="2" id="KW-0560">Oxidoreductase</keyword>
<dbReference type="Gene3D" id="1.10.1040.10">
    <property type="entry name" value="N-(1-d-carboxylethyl)-l-norvaline Dehydrogenase, domain 2"/>
    <property type="match status" value="1"/>
</dbReference>
<organism evidence="7 8">
    <name type="scientific">Alicyclobacillus hesperidum</name>
    <dbReference type="NCBI Taxonomy" id="89784"/>
    <lineage>
        <taxon>Bacteria</taxon>
        <taxon>Bacillati</taxon>
        <taxon>Bacillota</taxon>
        <taxon>Bacilli</taxon>
        <taxon>Bacillales</taxon>
        <taxon>Alicyclobacillaceae</taxon>
        <taxon>Alicyclobacillus</taxon>
    </lineage>
</organism>
<dbReference type="RefSeq" id="WP_006447599.1">
    <property type="nucleotide sequence ID" value="NZ_BSRA01000001.1"/>
</dbReference>
<evidence type="ECO:0000256" key="3">
    <source>
        <dbReference type="PIRSR" id="PIRSR000103-1"/>
    </source>
</evidence>
<evidence type="ECO:0000313" key="6">
    <source>
        <dbReference type="EMBL" id="GLV12537.1"/>
    </source>
</evidence>
<comment type="similarity">
    <text evidence="1">Belongs to the HIBADH-related family.</text>
</comment>
<dbReference type="Pfam" id="PF09130">
    <property type="entry name" value="DUF1932"/>
    <property type="match status" value="1"/>
</dbReference>
<dbReference type="InterPro" id="IPR015815">
    <property type="entry name" value="HIBADH-related"/>
</dbReference>